<dbReference type="SUPFAM" id="SSF54001">
    <property type="entry name" value="Cysteine proteinases"/>
    <property type="match status" value="1"/>
</dbReference>
<evidence type="ECO:0000313" key="5">
    <source>
        <dbReference type="EMBL" id="ETV90503.1"/>
    </source>
</evidence>
<dbReference type="EMBL" id="KI914034">
    <property type="protein sequence ID" value="ETV90503.1"/>
    <property type="molecule type" value="Genomic_DNA"/>
</dbReference>
<sequence length="202" mass="21070">MQNGVCTEASYPYTSGRDGQTGTCQTSCTKKKLAIGKTKTTSGESSLMTVLNSQPATVVVEAANNVWRNYKSGVVTQCPGAPSDHAVIAVGYGTSSSDYFKIKNSWGAQWGDNGYIYLKRGVSGKGMCNVAEGVSYPELGGSPAPTTKNPTPSTSKPTPSPSQPTRTPAPTPSPTTKRPTTVKPKTTTRAPKPTSNSPSTTS</sequence>
<dbReference type="Gene3D" id="3.90.70.10">
    <property type="entry name" value="Cysteine proteinases"/>
    <property type="match status" value="1"/>
</dbReference>
<evidence type="ECO:0000256" key="1">
    <source>
        <dbReference type="ARBA" id="ARBA00008455"/>
    </source>
</evidence>
<evidence type="ECO:0000256" key="3">
    <source>
        <dbReference type="SAM" id="MobiDB-lite"/>
    </source>
</evidence>
<feature type="region of interest" description="Disordered" evidence="3">
    <location>
        <begin position="137"/>
        <end position="202"/>
    </location>
</feature>
<evidence type="ECO:0000256" key="2">
    <source>
        <dbReference type="ARBA" id="ARBA00023145"/>
    </source>
</evidence>
<dbReference type="GO" id="GO:0008234">
    <property type="term" value="F:cysteine-type peptidase activity"/>
    <property type="evidence" value="ECO:0007669"/>
    <property type="project" value="InterPro"/>
</dbReference>
<organism evidence="5">
    <name type="scientific">Aphanomyces invadans</name>
    <dbReference type="NCBI Taxonomy" id="157072"/>
    <lineage>
        <taxon>Eukaryota</taxon>
        <taxon>Sar</taxon>
        <taxon>Stramenopiles</taxon>
        <taxon>Oomycota</taxon>
        <taxon>Saprolegniomycetes</taxon>
        <taxon>Saprolegniales</taxon>
        <taxon>Verrucalvaceae</taxon>
        <taxon>Aphanomyces</taxon>
    </lineage>
</organism>
<dbReference type="InterPro" id="IPR013128">
    <property type="entry name" value="Peptidase_C1A"/>
</dbReference>
<accession>A0A024T900</accession>
<dbReference type="Pfam" id="PF00112">
    <property type="entry name" value="Peptidase_C1"/>
    <property type="match status" value="1"/>
</dbReference>
<protein>
    <recommendedName>
        <fullName evidence="4">Peptidase C1A papain C-terminal domain-containing protein</fullName>
    </recommendedName>
</protein>
<dbReference type="eggNOG" id="KOG1543">
    <property type="taxonomic scope" value="Eukaryota"/>
</dbReference>
<dbReference type="RefSeq" id="XP_008880891.1">
    <property type="nucleotide sequence ID" value="XM_008882669.1"/>
</dbReference>
<gene>
    <name evidence="5" type="ORF">H310_14743</name>
</gene>
<comment type="similarity">
    <text evidence="1">Belongs to the peptidase C1 family.</text>
</comment>
<name>A0A024T900_9STRA</name>
<feature type="compositionally biased region" description="Low complexity" evidence="3">
    <location>
        <begin position="142"/>
        <end position="157"/>
    </location>
</feature>
<keyword evidence="2" id="KW-0865">Zymogen</keyword>
<dbReference type="OrthoDB" id="78878at2759"/>
<dbReference type="SMART" id="SM00645">
    <property type="entry name" value="Pept_C1"/>
    <property type="match status" value="1"/>
</dbReference>
<reference evidence="5" key="1">
    <citation type="submission" date="2013-12" db="EMBL/GenBank/DDBJ databases">
        <title>The Genome Sequence of Aphanomyces invadans NJM9701.</title>
        <authorList>
            <consortium name="The Broad Institute Genomics Platform"/>
            <person name="Russ C."/>
            <person name="Tyler B."/>
            <person name="van West P."/>
            <person name="Dieguez-Uribeondo J."/>
            <person name="Young S.K."/>
            <person name="Zeng Q."/>
            <person name="Gargeya S."/>
            <person name="Fitzgerald M."/>
            <person name="Abouelleil A."/>
            <person name="Alvarado L."/>
            <person name="Chapman S.B."/>
            <person name="Gainer-Dewar J."/>
            <person name="Goldberg J."/>
            <person name="Griggs A."/>
            <person name="Gujja S."/>
            <person name="Hansen M."/>
            <person name="Howarth C."/>
            <person name="Imamovic A."/>
            <person name="Ireland A."/>
            <person name="Larimer J."/>
            <person name="McCowan C."/>
            <person name="Murphy C."/>
            <person name="Pearson M."/>
            <person name="Poon T.W."/>
            <person name="Priest M."/>
            <person name="Roberts A."/>
            <person name="Saif S."/>
            <person name="Shea T."/>
            <person name="Sykes S."/>
            <person name="Wortman J."/>
            <person name="Nusbaum C."/>
            <person name="Birren B."/>
        </authorList>
    </citation>
    <scope>NUCLEOTIDE SEQUENCE [LARGE SCALE GENOMIC DNA]</scope>
    <source>
        <strain evidence="5">NJM9701</strain>
    </source>
</reference>
<dbReference type="VEuPathDB" id="FungiDB:H310_14743"/>
<dbReference type="AlphaFoldDB" id="A0A024T900"/>
<evidence type="ECO:0000259" key="4">
    <source>
        <dbReference type="SMART" id="SM00645"/>
    </source>
</evidence>
<dbReference type="InterPro" id="IPR038765">
    <property type="entry name" value="Papain-like_cys_pep_sf"/>
</dbReference>
<dbReference type="InterPro" id="IPR000668">
    <property type="entry name" value="Peptidase_C1A_C"/>
</dbReference>
<feature type="compositionally biased region" description="Low complexity" evidence="3">
    <location>
        <begin position="174"/>
        <end position="202"/>
    </location>
</feature>
<dbReference type="PANTHER" id="PTHR12411">
    <property type="entry name" value="CYSTEINE PROTEASE FAMILY C1-RELATED"/>
    <property type="match status" value="1"/>
</dbReference>
<dbReference type="GO" id="GO:0006508">
    <property type="term" value="P:proteolysis"/>
    <property type="evidence" value="ECO:0007669"/>
    <property type="project" value="InterPro"/>
</dbReference>
<feature type="non-terminal residue" evidence="5">
    <location>
        <position position="202"/>
    </location>
</feature>
<dbReference type="GeneID" id="20091793"/>
<dbReference type="STRING" id="157072.A0A024T900"/>
<feature type="domain" description="Peptidase C1A papain C-terminal" evidence="4">
    <location>
        <begin position="1"/>
        <end position="138"/>
    </location>
</feature>
<feature type="compositionally biased region" description="Pro residues" evidence="3">
    <location>
        <begin position="158"/>
        <end position="173"/>
    </location>
</feature>
<proteinExistence type="inferred from homology"/>